<feature type="transmembrane region" description="Helical" evidence="1">
    <location>
        <begin position="6"/>
        <end position="26"/>
    </location>
</feature>
<keyword evidence="1" id="KW-1133">Transmembrane helix</keyword>
<sequence length="251" mass="28135">MVEDKKLLIGIVGTSIVVYNGVRYFLNYIRARRSPLIPIGTVKALYVYPVKSCKGKSVFSVYCDELGPVSGEMRDRQFLVMNGSTGRHYTATTKPNMVLIDCEVCEGVLTMSYVDGTSVQVNLQEVLKRNDVRAARVYKNERCDGLDCGNDAAAFLSKIIQEPDTRLLMHVKGLFSERFCVTKPTPWYEDAPSRSDKLAFMDDAPFMINTQASLDDLNEKLSEKMTIERFRPVIVGTGFNGDSWKLLTGKA</sequence>
<dbReference type="GO" id="GO:0003824">
    <property type="term" value="F:catalytic activity"/>
    <property type="evidence" value="ECO:0007669"/>
    <property type="project" value="InterPro"/>
</dbReference>
<evidence type="ECO:0000313" key="3">
    <source>
        <dbReference type="EMBL" id="KAK5985887.1"/>
    </source>
</evidence>
<keyword evidence="1" id="KW-0812">Transmembrane</keyword>
<dbReference type="GO" id="GO:0030170">
    <property type="term" value="F:pyridoxal phosphate binding"/>
    <property type="evidence" value="ECO:0007669"/>
    <property type="project" value="InterPro"/>
</dbReference>
<proteinExistence type="predicted"/>
<dbReference type="SUPFAM" id="SSF141673">
    <property type="entry name" value="MOSC N-terminal domain-like"/>
    <property type="match status" value="1"/>
</dbReference>
<dbReference type="PANTHER" id="PTHR14237">
    <property type="entry name" value="MOLYBDOPTERIN COFACTOR SULFURASE MOSC"/>
    <property type="match status" value="1"/>
</dbReference>
<evidence type="ECO:0000313" key="4">
    <source>
        <dbReference type="Proteomes" id="UP001331761"/>
    </source>
</evidence>
<dbReference type="EMBL" id="WIXE01001220">
    <property type="protein sequence ID" value="KAK5985887.1"/>
    <property type="molecule type" value="Genomic_DNA"/>
</dbReference>
<dbReference type="Proteomes" id="UP001331761">
    <property type="component" value="Unassembled WGS sequence"/>
</dbReference>
<keyword evidence="4" id="KW-1185">Reference proteome</keyword>
<dbReference type="PANTHER" id="PTHR14237:SF19">
    <property type="entry name" value="MITOCHONDRIAL AMIDOXIME REDUCING COMPONENT 1"/>
    <property type="match status" value="1"/>
</dbReference>
<accession>A0AAN8G2C2</accession>
<dbReference type="InterPro" id="IPR005302">
    <property type="entry name" value="MoCF_Sase_C"/>
</dbReference>
<feature type="domain" description="MOSC" evidence="2">
    <location>
        <begin position="181"/>
        <end position="251"/>
    </location>
</feature>
<dbReference type="PROSITE" id="PS51340">
    <property type="entry name" value="MOSC"/>
    <property type="match status" value="1"/>
</dbReference>
<gene>
    <name evidence="3" type="ORF">GCK32_013686</name>
</gene>
<dbReference type="InterPro" id="IPR005303">
    <property type="entry name" value="MOCOS_middle"/>
</dbReference>
<dbReference type="AlphaFoldDB" id="A0AAN8G2C2"/>
<reference evidence="3 4" key="1">
    <citation type="submission" date="2019-10" db="EMBL/GenBank/DDBJ databases">
        <title>Assembly and Annotation for the nematode Trichostrongylus colubriformis.</title>
        <authorList>
            <person name="Martin J."/>
        </authorList>
    </citation>
    <scope>NUCLEOTIDE SEQUENCE [LARGE SCALE GENOMIC DNA]</scope>
    <source>
        <strain evidence="3">G859</strain>
        <tissue evidence="3">Whole worm</tissue>
    </source>
</reference>
<comment type="caution">
    <text evidence="3">The sequence shown here is derived from an EMBL/GenBank/DDBJ whole genome shotgun (WGS) entry which is preliminary data.</text>
</comment>
<dbReference type="Pfam" id="PF03476">
    <property type="entry name" value="MOSC_N"/>
    <property type="match status" value="1"/>
</dbReference>
<organism evidence="3 4">
    <name type="scientific">Trichostrongylus colubriformis</name>
    <name type="common">Black scour worm</name>
    <dbReference type="NCBI Taxonomy" id="6319"/>
    <lineage>
        <taxon>Eukaryota</taxon>
        <taxon>Metazoa</taxon>
        <taxon>Ecdysozoa</taxon>
        <taxon>Nematoda</taxon>
        <taxon>Chromadorea</taxon>
        <taxon>Rhabditida</taxon>
        <taxon>Rhabditina</taxon>
        <taxon>Rhabditomorpha</taxon>
        <taxon>Strongyloidea</taxon>
        <taxon>Trichostrongylidae</taxon>
        <taxon>Trichostrongylus</taxon>
    </lineage>
</organism>
<evidence type="ECO:0000259" key="2">
    <source>
        <dbReference type="PROSITE" id="PS51340"/>
    </source>
</evidence>
<keyword evidence="1" id="KW-0472">Membrane</keyword>
<dbReference type="GO" id="GO:0030151">
    <property type="term" value="F:molybdenum ion binding"/>
    <property type="evidence" value="ECO:0007669"/>
    <property type="project" value="InterPro"/>
</dbReference>
<protein>
    <submittedName>
        <fullName evidence="3">MOSC domain-containing protein</fullName>
    </submittedName>
</protein>
<name>A0AAN8G2C2_TRICO</name>
<evidence type="ECO:0000256" key="1">
    <source>
        <dbReference type="SAM" id="Phobius"/>
    </source>
</evidence>